<keyword evidence="2" id="KW-1185">Reference proteome</keyword>
<dbReference type="InterPro" id="IPR027417">
    <property type="entry name" value="P-loop_NTPase"/>
</dbReference>
<dbReference type="GeneID" id="80801596"/>
<dbReference type="STRING" id="1219032.GCA_001515545_00015"/>
<dbReference type="RefSeq" id="WP_066531870.1">
    <property type="nucleotide sequence ID" value="NZ_PDEA01000001.1"/>
</dbReference>
<evidence type="ECO:0000313" key="1">
    <source>
        <dbReference type="EMBL" id="PEH89446.1"/>
    </source>
</evidence>
<accession>A0A2A7UW64</accession>
<dbReference type="NCBIfam" id="NF033429">
    <property type="entry name" value="ImuA_translesion"/>
    <property type="match status" value="1"/>
</dbReference>
<reference evidence="2" key="1">
    <citation type="submission" date="2017-09" db="EMBL/GenBank/DDBJ databases">
        <title>FDA dAtabase for Regulatory Grade micrObial Sequences (FDA-ARGOS): Supporting development and validation of Infectious Disease Dx tests.</title>
        <authorList>
            <person name="Minogue T."/>
            <person name="Wolcott M."/>
            <person name="Wasieloski L."/>
            <person name="Aguilar W."/>
            <person name="Moore D."/>
            <person name="Tallon L."/>
            <person name="Sadzewicz L."/>
            <person name="Ott S."/>
            <person name="Zhao X."/>
            <person name="Nagaraj S."/>
            <person name="Vavikolanu K."/>
            <person name="Aluvathingal J."/>
            <person name="Nadendla S."/>
            <person name="Sichtig H."/>
        </authorList>
    </citation>
    <scope>NUCLEOTIDE SEQUENCE [LARGE SCALE GENOMIC DNA]</scope>
    <source>
        <strain evidence="2">FDAARGOS_394</strain>
    </source>
</reference>
<dbReference type="AlphaFoldDB" id="A0A2A7UW64"/>
<sequence length="265" mass="28561">MTYANHARLSLAPGLDRGKLPAHIAHALWCGNEVSTCASRTVPTGYEALDKALPGQGWPTASLCELLQPQAAVSEWRLLGPALPGLLADKAARIYLVAPPQIPHAMGLAQLGLPPEQLVWIDAKGAQERLWVTEQLLKSEPAGAVIAWLPQARPEQIRRLQVHSIHCDAPVFLVRPETAMSEASAAPLRVSLALGTGWDLDVCIRKRRGAVCPEVLHLKAIPGNLNSVITPRMRELQAPGGLQKEVLHALGRSDSHTASGHHLTH</sequence>
<evidence type="ECO:0000313" key="2">
    <source>
        <dbReference type="Proteomes" id="UP000220246"/>
    </source>
</evidence>
<protein>
    <submittedName>
        <fullName evidence="1">Recombinase RecA</fullName>
    </submittedName>
</protein>
<dbReference type="SUPFAM" id="SSF52540">
    <property type="entry name" value="P-loop containing nucleoside triphosphate hydrolases"/>
    <property type="match status" value="1"/>
</dbReference>
<comment type="caution">
    <text evidence="1">The sequence shown here is derived from an EMBL/GenBank/DDBJ whole genome shotgun (WGS) entry which is preliminary data.</text>
</comment>
<gene>
    <name evidence="1" type="ORF">CRM82_13310</name>
</gene>
<organism evidence="1 2">
    <name type="scientific">Comamonas terrigena</name>
    <dbReference type="NCBI Taxonomy" id="32013"/>
    <lineage>
        <taxon>Bacteria</taxon>
        <taxon>Pseudomonadati</taxon>
        <taxon>Pseudomonadota</taxon>
        <taxon>Betaproteobacteria</taxon>
        <taxon>Burkholderiales</taxon>
        <taxon>Comamonadaceae</taxon>
        <taxon>Comamonas</taxon>
    </lineage>
</organism>
<proteinExistence type="predicted"/>
<dbReference type="InterPro" id="IPR047610">
    <property type="entry name" value="ImuA_translesion"/>
</dbReference>
<dbReference type="Proteomes" id="UP000220246">
    <property type="component" value="Unassembled WGS sequence"/>
</dbReference>
<dbReference type="Gene3D" id="3.40.50.300">
    <property type="entry name" value="P-loop containing nucleotide triphosphate hydrolases"/>
    <property type="match status" value="1"/>
</dbReference>
<name>A0A2A7UW64_COMTR</name>
<dbReference type="EMBL" id="PDEA01000001">
    <property type="protein sequence ID" value="PEH89446.1"/>
    <property type="molecule type" value="Genomic_DNA"/>
</dbReference>
<dbReference type="OrthoDB" id="9811176at2"/>